<dbReference type="EMBL" id="CP062176">
    <property type="protein sequence ID" value="WXK39630.1"/>
    <property type="molecule type" value="Genomic_DNA"/>
</dbReference>
<evidence type="ECO:0000313" key="1">
    <source>
        <dbReference type="EMBL" id="WXK39630.1"/>
    </source>
</evidence>
<sequence length="163" mass="17737">MSGFFAIPDTLGRAPARTPATTGTVANDGWFPDINLAGLRDAMRLDGTVTDERLRLATLDALASVNDELATWQAAQVADGHADLASVPAPHVDGVSVHVVRYRRAIYHRVRADMLEQYRGYDTTKAGASRAEDVTDAINEARRNVRWAINAIRGIPLSTIELI</sequence>
<dbReference type="RefSeq" id="WP_338910679.1">
    <property type="nucleotide sequence ID" value="NZ_CP062176.1"/>
</dbReference>
<protein>
    <submittedName>
        <fullName evidence="1">Head completion/stabilization protein</fullName>
    </submittedName>
</protein>
<dbReference type="Pfam" id="PF05926">
    <property type="entry name" value="Phage_GPL"/>
    <property type="match status" value="1"/>
</dbReference>
<gene>
    <name evidence="1" type="ORF">IHE29_10300</name>
</gene>
<organism evidence="1 2">
    <name type="scientific">Mycetohabitans rhizoxinica</name>
    <dbReference type="NCBI Taxonomy" id="412963"/>
    <lineage>
        <taxon>Bacteria</taxon>
        <taxon>Pseudomonadati</taxon>
        <taxon>Pseudomonadota</taxon>
        <taxon>Betaproteobacteria</taxon>
        <taxon>Burkholderiales</taxon>
        <taxon>Burkholderiaceae</taxon>
        <taxon>Mycetohabitans</taxon>
    </lineage>
</organism>
<accession>A0ABZ2Q0D6</accession>
<name>A0ABZ2Q0D6_9BURK</name>
<keyword evidence="2" id="KW-1185">Reference proteome</keyword>
<proteinExistence type="predicted"/>
<dbReference type="Proteomes" id="UP001493153">
    <property type="component" value="Chromosome"/>
</dbReference>
<reference evidence="1 2" key="1">
    <citation type="submission" date="2020-09" db="EMBL/GenBank/DDBJ databases">
        <title>Genome sequences of Mycetohabitans spp.</title>
        <authorList>
            <person name="Carter M.E."/>
            <person name="Carpenter S.C.D."/>
            <person name="Bogdanove A.J."/>
        </authorList>
    </citation>
    <scope>NUCLEOTIDE SEQUENCE [LARGE SCALE GENOMIC DNA]</scope>
    <source>
        <strain evidence="1 2">B12</strain>
    </source>
</reference>
<dbReference type="InterPro" id="IPR009225">
    <property type="entry name" value="Phage_head_completion_GpL"/>
</dbReference>
<evidence type="ECO:0000313" key="2">
    <source>
        <dbReference type="Proteomes" id="UP001493153"/>
    </source>
</evidence>